<dbReference type="EMBL" id="JANEYF010000252">
    <property type="protein sequence ID" value="KAJ8971109.1"/>
    <property type="molecule type" value="Genomic_DNA"/>
</dbReference>
<dbReference type="Pfam" id="PF13359">
    <property type="entry name" value="DDE_Tnp_4"/>
    <property type="match status" value="1"/>
</dbReference>
<name>A0AAV8ZWV0_9CUCU</name>
<dbReference type="GO" id="GO:0046872">
    <property type="term" value="F:metal ion binding"/>
    <property type="evidence" value="ECO:0007669"/>
    <property type="project" value="UniProtKB-KW"/>
</dbReference>
<proteinExistence type="predicted"/>
<evidence type="ECO:0000256" key="2">
    <source>
        <dbReference type="ARBA" id="ARBA00022723"/>
    </source>
</evidence>
<keyword evidence="5" id="KW-1185">Reference proteome</keyword>
<evidence type="ECO:0000259" key="3">
    <source>
        <dbReference type="Pfam" id="PF13359"/>
    </source>
</evidence>
<organism evidence="4 5">
    <name type="scientific">Rhamnusium bicolor</name>
    <dbReference type="NCBI Taxonomy" id="1586634"/>
    <lineage>
        <taxon>Eukaryota</taxon>
        <taxon>Metazoa</taxon>
        <taxon>Ecdysozoa</taxon>
        <taxon>Arthropoda</taxon>
        <taxon>Hexapoda</taxon>
        <taxon>Insecta</taxon>
        <taxon>Pterygota</taxon>
        <taxon>Neoptera</taxon>
        <taxon>Endopterygota</taxon>
        <taxon>Coleoptera</taxon>
        <taxon>Polyphaga</taxon>
        <taxon>Cucujiformia</taxon>
        <taxon>Chrysomeloidea</taxon>
        <taxon>Cerambycidae</taxon>
        <taxon>Lepturinae</taxon>
        <taxon>Rhagiini</taxon>
        <taxon>Rhamnusium</taxon>
    </lineage>
</organism>
<gene>
    <name evidence="4" type="ORF">NQ314_000891</name>
</gene>
<sequence>MSRQNEAGRHVLIGDEAFALRTYLMSPYPYRQSRSDICKEKYNTRLCRARRVVENAFGILAQRWRIFYRPIEVSVETTIIIVKTTCILHNYLISKKCDEQYFEFLAPPEATLEAFRNIENGPRRDPNLAFQICEKFVTCFNN</sequence>
<comment type="caution">
    <text evidence="4">The sequence shown here is derived from an EMBL/GenBank/DDBJ whole genome shotgun (WGS) entry which is preliminary data.</text>
</comment>
<evidence type="ECO:0000256" key="1">
    <source>
        <dbReference type="ARBA" id="ARBA00001968"/>
    </source>
</evidence>
<reference evidence="4" key="1">
    <citation type="journal article" date="2023" name="Insect Mol. Biol.">
        <title>Genome sequencing provides insights into the evolution of gene families encoding plant cell wall-degrading enzymes in longhorned beetles.</title>
        <authorList>
            <person name="Shin N.R."/>
            <person name="Okamura Y."/>
            <person name="Kirsch R."/>
            <person name="Pauchet Y."/>
        </authorList>
    </citation>
    <scope>NUCLEOTIDE SEQUENCE</scope>
    <source>
        <strain evidence="4">RBIC_L_NR</strain>
    </source>
</reference>
<protein>
    <recommendedName>
        <fullName evidence="3">DDE Tnp4 domain-containing protein</fullName>
    </recommendedName>
</protein>
<keyword evidence="2" id="KW-0479">Metal-binding</keyword>
<accession>A0AAV8ZWV0</accession>
<evidence type="ECO:0000313" key="4">
    <source>
        <dbReference type="EMBL" id="KAJ8971109.1"/>
    </source>
</evidence>
<dbReference type="AlphaFoldDB" id="A0AAV8ZWV0"/>
<comment type="cofactor">
    <cofactor evidence="1">
        <name>a divalent metal cation</name>
        <dbReference type="ChEBI" id="CHEBI:60240"/>
    </cofactor>
</comment>
<evidence type="ECO:0000313" key="5">
    <source>
        <dbReference type="Proteomes" id="UP001162156"/>
    </source>
</evidence>
<dbReference type="Proteomes" id="UP001162156">
    <property type="component" value="Unassembled WGS sequence"/>
</dbReference>
<feature type="domain" description="DDE Tnp4" evidence="3">
    <location>
        <begin position="7"/>
        <end position="90"/>
    </location>
</feature>
<dbReference type="InterPro" id="IPR027806">
    <property type="entry name" value="HARBI1_dom"/>
</dbReference>